<evidence type="ECO:0000313" key="2">
    <source>
        <dbReference type="Proteomes" id="UP000253950"/>
    </source>
</evidence>
<gene>
    <name evidence="1" type="ORF">DPV84_09835</name>
</gene>
<protein>
    <recommendedName>
        <fullName evidence="3">RNA polymerase sigma-70 region 4 domain-containing protein</fullName>
    </recommendedName>
</protein>
<evidence type="ECO:0008006" key="3">
    <source>
        <dbReference type="Google" id="ProtNLM"/>
    </source>
</evidence>
<proteinExistence type="predicted"/>
<comment type="caution">
    <text evidence="1">The sequence shown here is derived from an EMBL/GenBank/DDBJ whole genome shotgun (WGS) entry which is preliminary data.</text>
</comment>
<dbReference type="Proteomes" id="UP000253950">
    <property type="component" value="Unassembled WGS sequence"/>
</dbReference>
<organism evidence="1 2">
    <name type="scientific">Haemophilus sputorum</name>
    <dbReference type="NCBI Taxonomy" id="1078480"/>
    <lineage>
        <taxon>Bacteria</taxon>
        <taxon>Pseudomonadati</taxon>
        <taxon>Pseudomonadota</taxon>
        <taxon>Gammaproteobacteria</taxon>
        <taxon>Pasteurellales</taxon>
        <taxon>Pasteurellaceae</taxon>
        <taxon>Haemophilus</taxon>
    </lineage>
</organism>
<evidence type="ECO:0000313" key="1">
    <source>
        <dbReference type="EMBL" id="RDF08900.1"/>
    </source>
</evidence>
<accession>A0ABX9HNX2</accession>
<keyword evidence="2" id="KW-1185">Reference proteome</keyword>
<sequence length="86" mass="9764">MMSERLIQAMKLVVEEQEEIRKIVETQGKIIETQGFAIANLEKKVQELRDCAIKAEIANGVPTKQVASKYQITSSRVSQIAPRQRH</sequence>
<dbReference type="RefSeq" id="WP_111390246.1">
    <property type="nucleotide sequence ID" value="NZ_QEQG01000016.1"/>
</dbReference>
<name>A0ABX9HNX2_9PAST</name>
<dbReference type="EMBL" id="QEQG01000016">
    <property type="protein sequence ID" value="RDF08900.1"/>
    <property type="molecule type" value="Genomic_DNA"/>
</dbReference>
<reference evidence="1 2" key="1">
    <citation type="submission" date="2018-05" db="EMBL/GenBank/DDBJ databases">
        <title>Draft Genome Sequences for a Diverse set of 7 Haemophilus Species.</title>
        <authorList>
            <person name="Nichols M."/>
            <person name="Topaz N."/>
            <person name="Wang X."/>
            <person name="Wang X."/>
            <person name="Boxrud D."/>
        </authorList>
    </citation>
    <scope>NUCLEOTIDE SEQUENCE [LARGE SCALE GENOMIC DNA]</scope>
    <source>
        <strain evidence="1 2">C2015005473</strain>
    </source>
</reference>